<dbReference type="EMBL" id="JBHSMJ010000026">
    <property type="protein sequence ID" value="MFC5450516.1"/>
    <property type="molecule type" value="Genomic_DNA"/>
</dbReference>
<evidence type="ECO:0000313" key="2">
    <source>
        <dbReference type="EMBL" id="MFC5450516.1"/>
    </source>
</evidence>
<organism evidence="2 3">
    <name type="scientific">Paenibacillus aestuarii</name>
    <dbReference type="NCBI Taxonomy" id="516965"/>
    <lineage>
        <taxon>Bacteria</taxon>
        <taxon>Bacillati</taxon>
        <taxon>Bacillota</taxon>
        <taxon>Bacilli</taxon>
        <taxon>Bacillales</taxon>
        <taxon>Paenibacillaceae</taxon>
        <taxon>Paenibacillus</taxon>
    </lineage>
</organism>
<protein>
    <submittedName>
        <fullName evidence="2">Amidase family protein</fullName>
    </submittedName>
</protein>
<dbReference type="SUPFAM" id="SSF75304">
    <property type="entry name" value="Amidase signature (AS) enzymes"/>
    <property type="match status" value="1"/>
</dbReference>
<dbReference type="Proteomes" id="UP001596044">
    <property type="component" value="Unassembled WGS sequence"/>
</dbReference>
<dbReference type="NCBIfam" id="NF005300">
    <property type="entry name" value="PRK06828.1"/>
    <property type="match status" value="1"/>
</dbReference>
<dbReference type="RefSeq" id="WP_270885287.1">
    <property type="nucleotide sequence ID" value="NZ_JAQFVF010000088.1"/>
</dbReference>
<evidence type="ECO:0000313" key="3">
    <source>
        <dbReference type="Proteomes" id="UP001596044"/>
    </source>
</evidence>
<dbReference type="Pfam" id="PF01425">
    <property type="entry name" value="Amidase"/>
    <property type="match status" value="1"/>
</dbReference>
<feature type="domain" description="Amidase" evidence="1">
    <location>
        <begin position="30"/>
        <end position="417"/>
    </location>
</feature>
<accession>A0ABW0KCN1</accession>
<evidence type="ECO:0000259" key="1">
    <source>
        <dbReference type="Pfam" id="PF01425"/>
    </source>
</evidence>
<gene>
    <name evidence="2" type="ORF">ACFPOG_19880</name>
</gene>
<proteinExistence type="predicted"/>
<name>A0ABW0KCN1_9BACL</name>
<keyword evidence="3" id="KW-1185">Reference proteome</keyword>
<comment type="caution">
    <text evidence="2">The sequence shown here is derived from an EMBL/GenBank/DDBJ whole genome shotgun (WGS) entry which is preliminary data.</text>
</comment>
<dbReference type="InterPro" id="IPR023631">
    <property type="entry name" value="Amidase_dom"/>
</dbReference>
<dbReference type="InterPro" id="IPR036928">
    <property type="entry name" value="AS_sf"/>
</dbReference>
<dbReference type="PANTHER" id="PTHR42678:SF34">
    <property type="entry name" value="OS04G0183300 PROTEIN"/>
    <property type="match status" value="1"/>
</dbReference>
<reference evidence="3" key="1">
    <citation type="journal article" date="2019" name="Int. J. Syst. Evol. Microbiol.">
        <title>The Global Catalogue of Microorganisms (GCM) 10K type strain sequencing project: providing services to taxonomists for standard genome sequencing and annotation.</title>
        <authorList>
            <consortium name="The Broad Institute Genomics Platform"/>
            <consortium name="The Broad Institute Genome Sequencing Center for Infectious Disease"/>
            <person name="Wu L."/>
            <person name="Ma J."/>
        </authorList>
    </citation>
    <scope>NUCLEOTIDE SEQUENCE [LARGE SCALE GENOMIC DNA]</scope>
    <source>
        <strain evidence="3">KACC 11904</strain>
    </source>
</reference>
<sequence length="478" mass="51481">MVIKLHEWIIEADIQSMQQAMETGATSSVELVKHYLSRIEQYDGRIRAVLEINPDALAIATALDRERQESGLRGPLHGIPILIKDNIDTADQMHTSAGSIALANSRAAADAFVAAKLREAGAVLLGKTNMTEWANFMSSGMPSGYSSRGGQTANPYGPFEVGGSSAGSGAAVAAGFAAAAIGTETSGSIVNPAHHNSLVGLKPTVGLLSRSGIIPISHSQDTPGPMTRNVADAAILLGALTGMDERDAFTLASEGRGYRDYTPFLKADGLKGARVGVVRGYFAGLPEEVRQAAERALAVLREQGAELIDPVVLPCEGTEWNYEVLRHEFKKDLNDYLGNLDHAVPIHSLHDLILYNNEHREAALKYGQSILAWSEETSGTLTEALYLDSFHRYRELTRAQGIDYALREHQLDALFFPGDEGYDLAARAGYPLINIPAGYTSQGPTGITFAAGAFSEPLLLQLAYSFEQATRYRVPPKL</sequence>
<dbReference type="Gene3D" id="3.90.1300.10">
    <property type="entry name" value="Amidase signature (AS) domain"/>
    <property type="match status" value="1"/>
</dbReference>
<dbReference type="PANTHER" id="PTHR42678">
    <property type="entry name" value="AMIDASE"/>
    <property type="match status" value="1"/>
</dbReference>